<evidence type="ECO:0000256" key="1">
    <source>
        <dbReference type="SAM" id="MobiDB-lite"/>
    </source>
</evidence>
<keyword evidence="3" id="KW-0732">Signal</keyword>
<keyword evidence="2" id="KW-0472">Membrane</keyword>
<keyword evidence="5" id="KW-1185">Reference proteome</keyword>
<evidence type="ECO:0000256" key="3">
    <source>
        <dbReference type="SAM" id="SignalP"/>
    </source>
</evidence>
<evidence type="ECO:0000313" key="5">
    <source>
        <dbReference type="Proteomes" id="UP001304461"/>
    </source>
</evidence>
<organism evidence="4 5">
    <name type="scientific">Cyanobium gracile UHCC 0139</name>
    <dbReference type="NCBI Taxonomy" id="3110308"/>
    <lineage>
        <taxon>Bacteria</taxon>
        <taxon>Bacillati</taxon>
        <taxon>Cyanobacteriota</taxon>
        <taxon>Cyanophyceae</taxon>
        <taxon>Synechococcales</taxon>
        <taxon>Prochlorococcaceae</taxon>
        <taxon>Cyanobium</taxon>
    </lineage>
</organism>
<feature type="transmembrane region" description="Helical" evidence="2">
    <location>
        <begin position="119"/>
        <end position="136"/>
    </location>
</feature>
<feature type="signal peptide" evidence="3">
    <location>
        <begin position="1"/>
        <end position="17"/>
    </location>
</feature>
<sequence>MALWFASLLAAATPATAQAKAAPDASMENLPSLMNQGKGGTYPCSDRTIRTYEGATPNDLIKSAMYSGPAKRPTGPSPGEKAMAVKNDKLALEGRSGVGAWLEATVKTCRPDYLLRSPLVWAVGGVAVFAAIAVASRRR</sequence>
<accession>A0ABU5RQQ0</accession>
<evidence type="ECO:0000256" key="2">
    <source>
        <dbReference type="SAM" id="Phobius"/>
    </source>
</evidence>
<evidence type="ECO:0000313" key="4">
    <source>
        <dbReference type="EMBL" id="MEA5390104.1"/>
    </source>
</evidence>
<feature type="chain" id="PRO_5045451501" evidence="3">
    <location>
        <begin position="18"/>
        <end position="139"/>
    </location>
</feature>
<dbReference type="Proteomes" id="UP001304461">
    <property type="component" value="Unassembled WGS sequence"/>
</dbReference>
<gene>
    <name evidence="4" type="ORF">VB738_02400</name>
</gene>
<dbReference type="RefSeq" id="WP_323304221.1">
    <property type="nucleotide sequence ID" value="NZ_JAYGHX010000001.1"/>
</dbReference>
<reference evidence="4 5" key="1">
    <citation type="submission" date="2023-12" db="EMBL/GenBank/DDBJ databases">
        <title>Baltic Sea Cyanobacteria.</title>
        <authorList>
            <person name="Delbaje E."/>
            <person name="Fewer D.P."/>
            <person name="Shishido T.K."/>
        </authorList>
    </citation>
    <scope>NUCLEOTIDE SEQUENCE [LARGE SCALE GENOMIC DNA]</scope>
    <source>
        <strain evidence="4 5">UHCC 0139</strain>
    </source>
</reference>
<keyword evidence="2" id="KW-0812">Transmembrane</keyword>
<proteinExistence type="predicted"/>
<keyword evidence="2" id="KW-1133">Transmembrane helix</keyword>
<dbReference type="EMBL" id="JAYGHX010000001">
    <property type="protein sequence ID" value="MEA5390104.1"/>
    <property type="molecule type" value="Genomic_DNA"/>
</dbReference>
<name>A0ABU5RQQ0_9CYAN</name>
<comment type="caution">
    <text evidence="4">The sequence shown here is derived from an EMBL/GenBank/DDBJ whole genome shotgun (WGS) entry which is preliminary data.</text>
</comment>
<feature type="region of interest" description="Disordered" evidence="1">
    <location>
        <begin position="63"/>
        <end position="82"/>
    </location>
</feature>
<protein>
    <submittedName>
        <fullName evidence="4">Uncharacterized protein</fullName>
    </submittedName>
</protein>